<evidence type="ECO:0000256" key="8">
    <source>
        <dbReference type="ARBA" id="ARBA00039456"/>
    </source>
</evidence>
<dbReference type="AlphaFoldDB" id="Q8FSR0"/>
<comment type="catalytic activity">
    <reaction evidence="7">
        <text>a 4-saturated-(3S)-3-hydroxyacyl-CoA = a (3E)-enoyl-CoA + H2O</text>
        <dbReference type="Rhea" id="RHEA:20724"/>
        <dbReference type="ChEBI" id="CHEBI:15377"/>
        <dbReference type="ChEBI" id="CHEBI:58521"/>
        <dbReference type="ChEBI" id="CHEBI:137480"/>
        <dbReference type="EC" id="4.2.1.17"/>
    </reaction>
</comment>
<dbReference type="InterPro" id="IPR029045">
    <property type="entry name" value="ClpP/crotonase-like_dom_sf"/>
</dbReference>
<comment type="similarity">
    <text evidence="2 10">Belongs to the enoyl-CoA hydratase/isomerase family.</text>
</comment>
<dbReference type="Gene3D" id="1.10.12.10">
    <property type="entry name" value="Lyase 2-enoyl-coa Hydratase, Chain A, domain 2"/>
    <property type="match status" value="1"/>
</dbReference>
<dbReference type="EMBL" id="BA000035">
    <property type="protein sequence ID" value="BAC17132.1"/>
    <property type="molecule type" value="Genomic_DNA"/>
</dbReference>
<keyword evidence="4" id="KW-0443">Lipid metabolism</keyword>
<evidence type="ECO:0000256" key="6">
    <source>
        <dbReference type="ARBA" id="ARBA00023709"/>
    </source>
</evidence>
<dbReference type="RefSeq" id="WP_006770193.1">
    <property type="nucleotide sequence ID" value="NC_004369.1"/>
</dbReference>
<dbReference type="KEGG" id="cef:CE0322"/>
<evidence type="ECO:0000256" key="1">
    <source>
        <dbReference type="ARBA" id="ARBA00002994"/>
    </source>
</evidence>
<evidence type="ECO:0000256" key="2">
    <source>
        <dbReference type="ARBA" id="ARBA00005254"/>
    </source>
</evidence>
<dbReference type="PANTHER" id="PTHR11941:SF54">
    <property type="entry name" value="ENOYL-COA HYDRATASE, MITOCHONDRIAL"/>
    <property type="match status" value="1"/>
</dbReference>
<dbReference type="EC" id="4.2.1.17" evidence="3"/>
<dbReference type="InterPro" id="IPR014748">
    <property type="entry name" value="Enoyl-CoA_hydra_C"/>
</dbReference>
<evidence type="ECO:0000313" key="13">
    <source>
        <dbReference type="Proteomes" id="UP000001409"/>
    </source>
</evidence>
<proteinExistence type="inferred from homology"/>
<evidence type="ECO:0000256" key="7">
    <source>
        <dbReference type="ARBA" id="ARBA00023717"/>
    </source>
</evidence>
<keyword evidence="13" id="KW-1185">Reference proteome</keyword>
<evidence type="ECO:0000256" key="11">
    <source>
        <dbReference type="SAM" id="MobiDB-lite"/>
    </source>
</evidence>
<dbReference type="FunFam" id="3.90.226.10:FF:000009">
    <property type="entry name" value="Carnitinyl-CoA dehydratase"/>
    <property type="match status" value="1"/>
</dbReference>
<keyword evidence="4" id="KW-0276">Fatty acid metabolism</keyword>
<dbReference type="PROSITE" id="PS00166">
    <property type="entry name" value="ENOYL_COA_HYDRATASE"/>
    <property type="match status" value="1"/>
</dbReference>
<comment type="catalytic activity">
    <reaction evidence="6">
        <text>a (3S)-3-hydroxyacyl-CoA = a (2E)-enoyl-CoA + H2O</text>
        <dbReference type="Rhea" id="RHEA:16105"/>
        <dbReference type="ChEBI" id="CHEBI:15377"/>
        <dbReference type="ChEBI" id="CHEBI:57318"/>
        <dbReference type="ChEBI" id="CHEBI:58856"/>
        <dbReference type="EC" id="4.2.1.17"/>
    </reaction>
</comment>
<dbReference type="InterPro" id="IPR018376">
    <property type="entry name" value="Enoyl-CoA_hyd/isom_CS"/>
</dbReference>
<accession>C8NKF6</accession>
<organism evidence="12 13">
    <name type="scientific">Corynebacterium efficiens (strain DSM 44549 / YS-314 / AJ 12310 / JCM 11189 / NBRC 100395)</name>
    <dbReference type="NCBI Taxonomy" id="196164"/>
    <lineage>
        <taxon>Bacteria</taxon>
        <taxon>Bacillati</taxon>
        <taxon>Actinomycetota</taxon>
        <taxon>Actinomycetes</taxon>
        <taxon>Mycobacteriales</taxon>
        <taxon>Corynebacteriaceae</taxon>
        <taxon>Corynebacterium</taxon>
    </lineage>
</organism>
<dbReference type="STRING" id="196164.gene:10740720"/>
<dbReference type="SUPFAM" id="SSF52096">
    <property type="entry name" value="ClpP/crotonase"/>
    <property type="match status" value="1"/>
</dbReference>
<dbReference type="HOGENOM" id="CLU_009834_7_6_11"/>
<dbReference type="eggNOG" id="COG1024">
    <property type="taxonomic scope" value="Bacteria"/>
</dbReference>
<dbReference type="Gene3D" id="3.90.226.10">
    <property type="entry name" value="2-enoyl-CoA Hydratase, Chain A, domain 1"/>
    <property type="match status" value="1"/>
</dbReference>
<keyword evidence="5" id="KW-0456">Lyase</keyword>
<dbReference type="GO" id="GO:0004300">
    <property type="term" value="F:enoyl-CoA hydratase activity"/>
    <property type="evidence" value="ECO:0007669"/>
    <property type="project" value="UniProtKB-EC"/>
</dbReference>
<evidence type="ECO:0000256" key="3">
    <source>
        <dbReference type="ARBA" id="ARBA00012076"/>
    </source>
</evidence>
<comment type="function">
    <text evidence="1">Could possibly oxidize fatty acids using specific components.</text>
</comment>
<dbReference type="PANTHER" id="PTHR11941">
    <property type="entry name" value="ENOYL-COA HYDRATASE-RELATED"/>
    <property type="match status" value="1"/>
</dbReference>
<protein>
    <recommendedName>
        <fullName evidence="8">Probable enoyl-CoA hydratase EchA17</fullName>
        <ecNumber evidence="3">4.2.1.17</ecNumber>
    </recommendedName>
    <alternativeName>
        <fullName evidence="9">Probable enoyl-CoA hydratase echA17</fullName>
    </alternativeName>
</protein>
<evidence type="ECO:0000256" key="5">
    <source>
        <dbReference type="ARBA" id="ARBA00023239"/>
    </source>
</evidence>
<name>Q8FSR0_COREF</name>
<feature type="region of interest" description="Disordered" evidence="11">
    <location>
        <begin position="242"/>
        <end position="262"/>
    </location>
</feature>
<dbReference type="CDD" id="cd06558">
    <property type="entry name" value="crotonase-like"/>
    <property type="match status" value="1"/>
</dbReference>
<accession>Q8FSR0</accession>
<evidence type="ECO:0000256" key="4">
    <source>
        <dbReference type="ARBA" id="ARBA00022832"/>
    </source>
</evidence>
<reference evidence="12 13" key="1">
    <citation type="journal article" date="2003" name="Genome Res.">
        <title>Comparative complete genome sequence analysis of the amino acid replacements responsible for the thermostability of Corynebacterium efficiens.</title>
        <authorList>
            <person name="Nishio Y."/>
            <person name="Nakamura Y."/>
            <person name="Kawarabayasi Y."/>
            <person name="Usuda Y."/>
            <person name="Kimura E."/>
            <person name="Sugimoto S."/>
            <person name="Matsui K."/>
            <person name="Yamagishi A."/>
            <person name="Kikuchi H."/>
            <person name="Ikeo K."/>
            <person name="Gojobori T."/>
        </authorList>
    </citation>
    <scope>NUCLEOTIDE SEQUENCE [LARGE SCALE GENOMIC DNA]</scope>
    <source>
        <strain evidence="13">DSM 44549 / YS-314 / AJ 12310 / JCM 11189 / NBRC 100395</strain>
    </source>
</reference>
<dbReference type="GO" id="GO:0006635">
    <property type="term" value="P:fatty acid beta-oxidation"/>
    <property type="evidence" value="ECO:0007669"/>
    <property type="project" value="TreeGrafter"/>
</dbReference>
<evidence type="ECO:0000256" key="9">
    <source>
        <dbReference type="ARBA" id="ARBA00073436"/>
    </source>
</evidence>
<evidence type="ECO:0000256" key="10">
    <source>
        <dbReference type="RuleBase" id="RU003707"/>
    </source>
</evidence>
<dbReference type="InterPro" id="IPR001753">
    <property type="entry name" value="Enoyl-CoA_hydra/iso"/>
</dbReference>
<evidence type="ECO:0000313" key="12">
    <source>
        <dbReference type="EMBL" id="BAC17132.1"/>
    </source>
</evidence>
<sequence length="262" mass="28389">MTTDLIIRDDTDGVAQLTINRPEAMNAMNRSVIDRLNEHLDVIDIDESIDVVIITGAGDKAFVAGADIKELAKRGPLDGLEAYMQRTYDRLGSFSKPLVAAVNGYAFGGGNELALACDIRVGSTNAQFALPEAGLGILPSAGGTQRLPNIVGRGLAADMIITGRRIEAEEARASNLITYLVEPEDLLPTAHKVAQRIRRKGPLAVSLIRQLLIRGGRVDHETGILLERLAQSVLFASPEKQEGTEAFVEKRPADFQSVRHDR</sequence>
<dbReference type="Proteomes" id="UP000001409">
    <property type="component" value="Chromosome"/>
</dbReference>
<dbReference type="Pfam" id="PF00378">
    <property type="entry name" value="ECH_1"/>
    <property type="match status" value="1"/>
</dbReference>
<dbReference type="OrthoDB" id="8452484at2"/>